<accession>A0A934Q2K9</accession>
<dbReference type="PROSITE" id="PS51063">
    <property type="entry name" value="HTH_CRP_2"/>
    <property type="match status" value="1"/>
</dbReference>
<sequence>MRSLIDVGPDRLYEALAEPVRALARRGTYRRYTRSTILANEGEPGESLFIVVEGRVKLYSNDAAGHEITYETVGPGECFGESCLDAGPRLTSALTLEPVACSVVGRAALRQHLLDDPAHALDFILRLLHRGRRLTAKARELALKDVYGRVVSTLEGRHGPARPEAPITLSPITHQTIASRIGASREMVSRLLKDLERGGYVELGVRQITLMRKLPARW</sequence>
<organism evidence="6 7">
    <name type="scientific">Ramlibacter algicola</name>
    <dbReference type="NCBI Taxonomy" id="2795217"/>
    <lineage>
        <taxon>Bacteria</taxon>
        <taxon>Pseudomonadati</taxon>
        <taxon>Pseudomonadota</taxon>
        <taxon>Betaproteobacteria</taxon>
        <taxon>Burkholderiales</taxon>
        <taxon>Comamonadaceae</taxon>
        <taxon>Ramlibacter</taxon>
    </lineage>
</organism>
<dbReference type="Gene3D" id="1.10.10.10">
    <property type="entry name" value="Winged helix-like DNA-binding domain superfamily/Winged helix DNA-binding domain"/>
    <property type="match status" value="1"/>
</dbReference>
<keyword evidence="3" id="KW-0804">Transcription</keyword>
<dbReference type="SUPFAM" id="SSF46785">
    <property type="entry name" value="Winged helix' DNA-binding domain"/>
    <property type="match status" value="1"/>
</dbReference>
<dbReference type="Proteomes" id="UP000617041">
    <property type="component" value="Unassembled WGS sequence"/>
</dbReference>
<evidence type="ECO:0000313" key="7">
    <source>
        <dbReference type="Proteomes" id="UP000617041"/>
    </source>
</evidence>
<dbReference type="SMART" id="SM00419">
    <property type="entry name" value="HTH_CRP"/>
    <property type="match status" value="1"/>
</dbReference>
<dbReference type="RefSeq" id="WP_200790107.1">
    <property type="nucleotide sequence ID" value="NZ_JAEDAO010000001.1"/>
</dbReference>
<dbReference type="PANTHER" id="PTHR24567:SF74">
    <property type="entry name" value="HTH-TYPE TRANSCRIPTIONAL REGULATOR ARCR"/>
    <property type="match status" value="1"/>
</dbReference>
<keyword evidence="7" id="KW-1185">Reference proteome</keyword>
<keyword evidence="2" id="KW-0238">DNA-binding</keyword>
<dbReference type="Pfam" id="PF13545">
    <property type="entry name" value="HTH_Crp_2"/>
    <property type="match status" value="1"/>
</dbReference>
<evidence type="ECO:0000256" key="3">
    <source>
        <dbReference type="ARBA" id="ARBA00023163"/>
    </source>
</evidence>
<proteinExistence type="predicted"/>
<dbReference type="GO" id="GO:0003677">
    <property type="term" value="F:DNA binding"/>
    <property type="evidence" value="ECO:0007669"/>
    <property type="project" value="UniProtKB-KW"/>
</dbReference>
<dbReference type="InterPro" id="IPR018490">
    <property type="entry name" value="cNMP-bd_dom_sf"/>
</dbReference>
<dbReference type="GO" id="GO:0005829">
    <property type="term" value="C:cytosol"/>
    <property type="evidence" value="ECO:0007669"/>
    <property type="project" value="TreeGrafter"/>
</dbReference>
<dbReference type="InterPro" id="IPR050397">
    <property type="entry name" value="Env_Response_Regulators"/>
</dbReference>
<evidence type="ECO:0000259" key="4">
    <source>
        <dbReference type="PROSITE" id="PS50042"/>
    </source>
</evidence>
<feature type="domain" description="HTH crp-type" evidence="5">
    <location>
        <begin position="144"/>
        <end position="214"/>
    </location>
</feature>
<dbReference type="InterPro" id="IPR000595">
    <property type="entry name" value="cNMP-bd_dom"/>
</dbReference>
<dbReference type="Gene3D" id="2.60.120.10">
    <property type="entry name" value="Jelly Rolls"/>
    <property type="match status" value="1"/>
</dbReference>
<keyword evidence="1" id="KW-0805">Transcription regulation</keyword>
<dbReference type="InterPro" id="IPR014710">
    <property type="entry name" value="RmlC-like_jellyroll"/>
</dbReference>
<protein>
    <submittedName>
        <fullName evidence="6">Crp/Fnr family transcriptional regulator</fullName>
    </submittedName>
</protein>
<dbReference type="EMBL" id="JAEDAO010000001">
    <property type="protein sequence ID" value="MBK0394985.1"/>
    <property type="molecule type" value="Genomic_DNA"/>
</dbReference>
<dbReference type="CDD" id="cd00038">
    <property type="entry name" value="CAP_ED"/>
    <property type="match status" value="1"/>
</dbReference>
<dbReference type="InterPro" id="IPR036388">
    <property type="entry name" value="WH-like_DNA-bd_sf"/>
</dbReference>
<dbReference type="SMART" id="SM00100">
    <property type="entry name" value="cNMP"/>
    <property type="match status" value="1"/>
</dbReference>
<name>A0A934Q2K9_9BURK</name>
<feature type="domain" description="Cyclic nucleotide-binding" evidence="4">
    <location>
        <begin position="30"/>
        <end position="113"/>
    </location>
</feature>
<dbReference type="AlphaFoldDB" id="A0A934Q2K9"/>
<dbReference type="SUPFAM" id="SSF51206">
    <property type="entry name" value="cAMP-binding domain-like"/>
    <property type="match status" value="1"/>
</dbReference>
<dbReference type="GO" id="GO:0003700">
    <property type="term" value="F:DNA-binding transcription factor activity"/>
    <property type="evidence" value="ECO:0007669"/>
    <property type="project" value="TreeGrafter"/>
</dbReference>
<reference evidence="6" key="1">
    <citation type="submission" date="2020-12" db="EMBL/GenBank/DDBJ databases">
        <title>Ramlibacter sp. nov., isolated from a freshwater alga, Cryptomonas.</title>
        <authorList>
            <person name="Kim H.M."/>
            <person name="Jeon C.O."/>
        </authorList>
    </citation>
    <scope>NUCLEOTIDE SEQUENCE</scope>
    <source>
        <strain evidence="6">CrO1</strain>
    </source>
</reference>
<dbReference type="InterPro" id="IPR036390">
    <property type="entry name" value="WH_DNA-bd_sf"/>
</dbReference>
<evidence type="ECO:0000256" key="1">
    <source>
        <dbReference type="ARBA" id="ARBA00023015"/>
    </source>
</evidence>
<comment type="caution">
    <text evidence="6">The sequence shown here is derived from an EMBL/GenBank/DDBJ whole genome shotgun (WGS) entry which is preliminary data.</text>
</comment>
<dbReference type="InterPro" id="IPR012318">
    <property type="entry name" value="HTH_CRP"/>
</dbReference>
<dbReference type="Pfam" id="PF00027">
    <property type="entry name" value="cNMP_binding"/>
    <property type="match status" value="1"/>
</dbReference>
<evidence type="ECO:0000259" key="5">
    <source>
        <dbReference type="PROSITE" id="PS51063"/>
    </source>
</evidence>
<dbReference type="PROSITE" id="PS50042">
    <property type="entry name" value="CNMP_BINDING_3"/>
    <property type="match status" value="1"/>
</dbReference>
<evidence type="ECO:0000313" key="6">
    <source>
        <dbReference type="EMBL" id="MBK0394985.1"/>
    </source>
</evidence>
<evidence type="ECO:0000256" key="2">
    <source>
        <dbReference type="ARBA" id="ARBA00023125"/>
    </source>
</evidence>
<dbReference type="PANTHER" id="PTHR24567">
    <property type="entry name" value="CRP FAMILY TRANSCRIPTIONAL REGULATORY PROTEIN"/>
    <property type="match status" value="1"/>
</dbReference>
<gene>
    <name evidence="6" type="ORF">I8E28_20435</name>
</gene>